<organism evidence="1 2">
    <name type="scientific">Lacticaseibacillus paracasei subsp. paracasei Lpp123</name>
    <dbReference type="NCBI Taxonomy" id="1256201"/>
    <lineage>
        <taxon>Bacteria</taxon>
        <taxon>Bacillati</taxon>
        <taxon>Bacillota</taxon>
        <taxon>Bacilli</taxon>
        <taxon>Lactobacillales</taxon>
        <taxon>Lactobacillaceae</taxon>
        <taxon>Lacticaseibacillus</taxon>
    </lineage>
</organism>
<evidence type="ECO:0000313" key="1">
    <source>
        <dbReference type="EMBL" id="EPC49756.1"/>
    </source>
</evidence>
<dbReference type="EMBL" id="ANJW01000832">
    <property type="protein sequence ID" value="EPC49756.1"/>
    <property type="molecule type" value="Genomic_DNA"/>
</dbReference>
<name>A0A829G8G9_LACPA</name>
<comment type="caution">
    <text evidence="1">The sequence shown here is derived from an EMBL/GenBank/DDBJ whole genome shotgun (WGS) entry which is preliminary data.</text>
</comment>
<protein>
    <submittedName>
        <fullName evidence="1">Uncharacterized protein</fullName>
    </submittedName>
</protein>
<accession>A0A829G8G9</accession>
<evidence type="ECO:0000313" key="2">
    <source>
        <dbReference type="Proteomes" id="UP000014316"/>
    </source>
</evidence>
<gene>
    <name evidence="1" type="ORF">Lpp123_14143</name>
</gene>
<proteinExistence type="predicted"/>
<dbReference type="AlphaFoldDB" id="A0A829G8G9"/>
<sequence>MKINVSEIIKTISMTAIIIKKARLYRPARVATFSLRVSQMMMNIKIIDNKLKIAKAILPALLHYAIRYTLDATQKPRFQGSQSS</sequence>
<dbReference type="Proteomes" id="UP000014316">
    <property type="component" value="Unassembled WGS sequence"/>
</dbReference>
<reference evidence="1 2" key="1">
    <citation type="journal article" date="2013" name="PLoS ONE">
        <title>Lactobacillus paracasei comparative genomics: towards species pan-genome definition and exploitation of diversity.</title>
        <authorList>
            <person name="Smokvina T."/>
            <person name="Wels M."/>
            <person name="Polka J."/>
            <person name="Chervaux C."/>
            <person name="Brisse S."/>
            <person name="Boekhorst J."/>
            <person name="van Hylckama Vlieg J.E."/>
            <person name="Siezen R.J."/>
        </authorList>
    </citation>
    <scope>NUCLEOTIDE SEQUENCE [LARGE SCALE GENOMIC DNA]</scope>
    <source>
        <strain evidence="1 2">Lpp123</strain>
    </source>
</reference>